<accession>A0A2A9PKF3</accession>
<gene>
    <name evidence="1" type="ORF">XA68_17713</name>
</gene>
<sequence length="149" mass="16173">MATVTLIGPESRGVGKLCPEEQASQCGLRHHLTGISVVGAITSLFCHGGASDAQLQQSDSSCIVHADSRSYMPRNTRHTVQIAVHWVPWLSSNTLDWMREAESPSALCCGFHSSRLICLGRTRITAKGSRQTLADVKRGWVGGEIDKMI</sequence>
<protein>
    <submittedName>
        <fullName evidence="1">Uncharacterized protein</fullName>
    </submittedName>
</protein>
<evidence type="ECO:0000313" key="1">
    <source>
        <dbReference type="EMBL" id="PFH61296.1"/>
    </source>
</evidence>
<name>A0A2A9PKF3_OPHUN</name>
<keyword evidence="2" id="KW-1185">Reference proteome</keyword>
<evidence type="ECO:0000313" key="2">
    <source>
        <dbReference type="Proteomes" id="UP000037136"/>
    </source>
</evidence>
<dbReference type="AlphaFoldDB" id="A0A2A9PKF3"/>
<comment type="caution">
    <text evidence="1">The sequence shown here is derived from an EMBL/GenBank/DDBJ whole genome shotgun (WGS) entry which is preliminary data.</text>
</comment>
<proteinExistence type="predicted"/>
<organism evidence="1 2">
    <name type="scientific">Ophiocordyceps unilateralis</name>
    <name type="common">Zombie-ant fungus</name>
    <name type="synonym">Torrubia unilateralis</name>
    <dbReference type="NCBI Taxonomy" id="268505"/>
    <lineage>
        <taxon>Eukaryota</taxon>
        <taxon>Fungi</taxon>
        <taxon>Dikarya</taxon>
        <taxon>Ascomycota</taxon>
        <taxon>Pezizomycotina</taxon>
        <taxon>Sordariomycetes</taxon>
        <taxon>Hypocreomycetidae</taxon>
        <taxon>Hypocreales</taxon>
        <taxon>Ophiocordycipitaceae</taxon>
        <taxon>Ophiocordyceps</taxon>
    </lineage>
</organism>
<reference evidence="1 2" key="2">
    <citation type="journal article" date="2017" name="Sci. Rep.">
        <title>Ant-infecting Ophiocordyceps genomes reveal a high diversity of potential behavioral manipulation genes and a possible major role for enterotoxins.</title>
        <authorList>
            <person name="de Bekker C."/>
            <person name="Ohm R.A."/>
            <person name="Evans H.C."/>
            <person name="Brachmann A."/>
            <person name="Hughes D.P."/>
        </authorList>
    </citation>
    <scope>NUCLEOTIDE SEQUENCE [LARGE SCALE GENOMIC DNA]</scope>
    <source>
        <strain evidence="1 2">SC16a</strain>
    </source>
</reference>
<dbReference type="EMBL" id="LAZP02000079">
    <property type="protein sequence ID" value="PFH61296.1"/>
    <property type="molecule type" value="Genomic_DNA"/>
</dbReference>
<dbReference type="Proteomes" id="UP000037136">
    <property type="component" value="Unassembled WGS sequence"/>
</dbReference>
<reference evidence="1 2" key="1">
    <citation type="journal article" date="2015" name="BMC Genomics">
        <title>Gene expression during zombie ant biting behavior reflects the complexity underlying fungal parasitic behavioral manipulation.</title>
        <authorList>
            <person name="de Bekker C."/>
            <person name="Ohm R.A."/>
            <person name="Loreto R.G."/>
            <person name="Sebastian A."/>
            <person name="Albert I."/>
            <person name="Merrow M."/>
            <person name="Brachmann A."/>
            <person name="Hughes D.P."/>
        </authorList>
    </citation>
    <scope>NUCLEOTIDE SEQUENCE [LARGE SCALE GENOMIC DNA]</scope>
    <source>
        <strain evidence="1 2">SC16a</strain>
    </source>
</reference>